<dbReference type="PANTHER" id="PTHR47272:SF2">
    <property type="entry name" value="PIGGYBAC TRANSPOSABLE ELEMENT-DERIVED PROTEIN 3-LIKE"/>
    <property type="match status" value="1"/>
</dbReference>
<dbReference type="PANTHER" id="PTHR47272">
    <property type="entry name" value="DDE_TNP_1_7 DOMAIN-CONTAINING PROTEIN"/>
    <property type="match status" value="1"/>
</dbReference>
<evidence type="ECO:0000259" key="1">
    <source>
        <dbReference type="Pfam" id="PF13843"/>
    </source>
</evidence>
<feature type="domain" description="PiggyBac transposable element-derived protein" evidence="1">
    <location>
        <begin position="3"/>
        <end position="185"/>
    </location>
</feature>
<dbReference type="AlphaFoldDB" id="A0A0K8UMZ4"/>
<dbReference type="EMBL" id="GDHF01024451">
    <property type="protein sequence ID" value="JAI27863.1"/>
    <property type="molecule type" value="Transcribed_RNA"/>
</dbReference>
<organism evidence="2">
    <name type="scientific">Bactrocera latifrons</name>
    <name type="common">Malaysian fruit fly</name>
    <name type="synonym">Chaetodacus latifrons</name>
    <dbReference type="NCBI Taxonomy" id="174628"/>
    <lineage>
        <taxon>Eukaryota</taxon>
        <taxon>Metazoa</taxon>
        <taxon>Ecdysozoa</taxon>
        <taxon>Arthropoda</taxon>
        <taxon>Hexapoda</taxon>
        <taxon>Insecta</taxon>
        <taxon>Pterygota</taxon>
        <taxon>Neoptera</taxon>
        <taxon>Endopterygota</taxon>
        <taxon>Diptera</taxon>
        <taxon>Brachycera</taxon>
        <taxon>Muscomorpha</taxon>
        <taxon>Tephritoidea</taxon>
        <taxon>Tephritidae</taxon>
        <taxon>Bactrocera</taxon>
        <taxon>Bactrocera</taxon>
    </lineage>
</organism>
<protein>
    <submittedName>
        <fullName evidence="2">PiggyBac transposable element-derived protein 3</fullName>
    </submittedName>
</protein>
<name>A0A0K8UMZ4_BACLA</name>
<proteinExistence type="predicted"/>
<gene>
    <name evidence="2" type="primary">PGBD3_26</name>
    <name evidence="2" type="ORF">c2_g1_i2</name>
</gene>
<reference evidence="2" key="1">
    <citation type="submission" date="2015-06" db="EMBL/GenBank/DDBJ databases">
        <authorList>
            <person name="Hoefler B.C."/>
            <person name="Straight P.D."/>
        </authorList>
    </citation>
    <scope>NUCLEOTIDE SEQUENCE</scope>
</reference>
<evidence type="ECO:0000313" key="2">
    <source>
        <dbReference type="EMBL" id="JAI27863.1"/>
    </source>
</evidence>
<dbReference type="OrthoDB" id="122438at2759"/>
<accession>A0A0K8UMZ4</accession>
<sequence length="229" mass="26580">MGATGNVVVRLTQTVPNFKNHIVYFDNFYTSLALLVYLRSRGIYALGTVHANRLPNCKLSKDIDVKNKERGYAEEFVGTAFGVDITSVLWKDTKYVRLVSTYAGVKPFCTSTDTCQPPKVTRFDRKEKEYVDIDCPTIVKEYNRHMGGVDLMDDLIGRYHIRLKPKKWTLRLFHHMLDIAVVNAYIIYHRIHDVDLTHRHRIKLPDFRVEIADVLSTNENWLSHIYTTS</sequence>
<dbReference type="InterPro" id="IPR029526">
    <property type="entry name" value="PGBD"/>
</dbReference>
<dbReference type="Pfam" id="PF13843">
    <property type="entry name" value="DDE_Tnp_1_7"/>
    <property type="match status" value="1"/>
</dbReference>